<protein>
    <submittedName>
        <fullName evidence="1">Uncharacterized protein</fullName>
    </submittedName>
</protein>
<accession>A0ABU1S2K9</accession>
<proteinExistence type="predicted"/>
<gene>
    <name evidence="1" type="ORF">J2W95_001965</name>
</gene>
<dbReference type="Proteomes" id="UP001261871">
    <property type="component" value="Unassembled WGS sequence"/>
</dbReference>
<organism evidence="1 2">
    <name type="scientific">Flavobacterium granuli</name>
    <dbReference type="NCBI Taxonomy" id="280093"/>
    <lineage>
        <taxon>Bacteria</taxon>
        <taxon>Pseudomonadati</taxon>
        <taxon>Bacteroidota</taxon>
        <taxon>Flavobacteriia</taxon>
        <taxon>Flavobacteriales</taxon>
        <taxon>Flavobacteriaceae</taxon>
        <taxon>Flavobacterium</taxon>
    </lineage>
</organism>
<name>A0ABU1S2K9_9FLAO</name>
<sequence length="36" mass="4279">MFNCRLFFISVKTTLIKFGSFKEVLIFTTKYIENAK</sequence>
<keyword evidence="2" id="KW-1185">Reference proteome</keyword>
<comment type="caution">
    <text evidence="1">The sequence shown here is derived from an EMBL/GenBank/DDBJ whole genome shotgun (WGS) entry which is preliminary data.</text>
</comment>
<evidence type="ECO:0000313" key="2">
    <source>
        <dbReference type="Proteomes" id="UP001261871"/>
    </source>
</evidence>
<dbReference type="EMBL" id="JAVDTX010000004">
    <property type="protein sequence ID" value="MDR6845258.1"/>
    <property type="molecule type" value="Genomic_DNA"/>
</dbReference>
<reference evidence="1 2" key="1">
    <citation type="submission" date="2023-07" db="EMBL/GenBank/DDBJ databases">
        <title>Sorghum-associated microbial communities from plants grown in Nebraska, USA.</title>
        <authorList>
            <person name="Schachtman D."/>
        </authorList>
    </citation>
    <scope>NUCLEOTIDE SEQUENCE [LARGE SCALE GENOMIC DNA]</scope>
    <source>
        <strain evidence="1 2">BE124</strain>
    </source>
</reference>
<evidence type="ECO:0000313" key="1">
    <source>
        <dbReference type="EMBL" id="MDR6845258.1"/>
    </source>
</evidence>